<dbReference type="Pfam" id="PF00753">
    <property type="entry name" value="Lactamase_B"/>
    <property type="match status" value="1"/>
</dbReference>
<dbReference type="InterPro" id="IPR050855">
    <property type="entry name" value="NDM-1-like"/>
</dbReference>
<dbReference type="RefSeq" id="WP_236087738.1">
    <property type="nucleotide sequence ID" value="NZ_JAKGSG010000011.1"/>
</dbReference>
<dbReference type="Gene3D" id="3.60.15.10">
    <property type="entry name" value="Ribonuclease Z/Hydroxyacylglutathione hydrolase-like"/>
    <property type="match status" value="1"/>
</dbReference>
<evidence type="ECO:0000259" key="1">
    <source>
        <dbReference type="SMART" id="SM00849"/>
    </source>
</evidence>
<keyword evidence="3" id="KW-1185">Reference proteome</keyword>
<comment type="caution">
    <text evidence="2">The sequence shown here is derived from an EMBL/GenBank/DDBJ whole genome shotgun (WGS) entry which is preliminary data.</text>
</comment>
<dbReference type="SUPFAM" id="SSF56281">
    <property type="entry name" value="Metallo-hydrolase/oxidoreductase"/>
    <property type="match status" value="1"/>
</dbReference>
<dbReference type="Proteomes" id="UP001165405">
    <property type="component" value="Unassembled WGS sequence"/>
</dbReference>
<evidence type="ECO:0000313" key="3">
    <source>
        <dbReference type="Proteomes" id="UP001165405"/>
    </source>
</evidence>
<dbReference type="InterPro" id="IPR036866">
    <property type="entry name" value="RibonucZ/Hydroxyglut_hydro"/>
</dbReference>
<dbReference type="SMART" id="SM00849">
    <property type="entry name" value="Lactamase_B"/>
    <property type="match status" value="1"/>
</dbReference>
<protein>
    <submittedName>
        <fullName evidence="2">MBL fold metallo-hydrolase</fullName>
    </submittedName>
</protein>
<dbReference type="PANTHER" id="PTHR42951:SF22">
    <property type="entry name" value="METALLO BETA-LACTAMASE SUPERFAMILY LIPOPROTEIN"/>
    <property type="match status" value="1"/>
</dbReference>
<reference evidence="2" key="1">
    <citation type="submission" date="2022-01" db="EMBL/GenBank/DDBJ databases">
        <title>Antribacter sp. nov., isolated from Guizhou of China.</title>
        <authorList>
            <person name="Chengliang C."/>
            <person name="Ya Z."/>
        </authorList>
    </citation>
    <scope>NUCLEOTIDE SEQUENCE</scope>
    <source>
        <strain evidence="2">KLBMP 9083</strain>
    </source>
</reference>
<name>A0AA41UAD6_9MICO</name>
<evidence type="ECO:0000313" key="2">
    <source>
        <dbReference type="EMBL" id="MCF4120029.1"/>
    </source>
</evidence>
<dbReference type="InterPro" id="IPR001279">
    <property type="entry name" value="Metallo-B-lactamas"/>
</dbReference>
<dbReference type="PANTHER" id="PTHR42951">
    <property type="entry name" value="METALLO-BETA-LACTAMASE DOMAIN-CONTAINING"/>
    <property type="match status" value="1"/>
</dbReference>
<proteinExistence type="predicted"/>
<gene>
    <name evidence="2" type="ORF">L1785_03470</name>
</gene>
<accession>A0AA41UAD6</accession>
<organism evidence="2 3">
    <name type="scientific">Antribacter soli</name>
    <dbReference type="NCBI Taxonomy" id="2910976"/>
    <lineage>
        <taxon>Bacteria</taxon>
        <taxon>Bacillati</taxon>
        <taxon>Actinomycetota</taxon>
        <taxon>Actinomycetes</taxon>
        <taxon>Micrococcales</taxon>
        <taxon>Promicromonosporaceae</taxon>
        <taxon>Antribacter</taxon>
    </lineage>
</organism>
<dbReference type="AlphaFoldDB" id="A0AA41UAD6"/>
<feature type="domain" description="Metallo-beta-lactamase" evidence="1">
    <location>
        <begin position="39"/>
        <end position="224"/>
    </location>
</feature>
<dbReference type="EMBL" id="JAKGSG010000011">
    <property type="protein sequence ID" value="MCF4120029.1"/>
    <property type="molecule type" value="Genomic_DNA"/>
</dbReference>
<sequence length="275" mass="30103">MAFTRVADGVLVRTGRRMATTTTIVFRPSGVPAGRVLPGRRAGALPAVLVDPAWDADELEAIADELDALAVRPAAGFSTHAHYDHLLWHPRYGDVPRWASEGSVRVVRERRDELVEQLLGGDPERYPKPVLDLFAHVTEVPDPPSGLPDLDDALPRTEVVVHDGHEQGHSALWLPESGVLVVGDMLSDAEIPLPYHPDNLPAYLAGLDRLAPYVEAAAVLVPGHGTPSYTPVERLDADRRYLDAVLAGREPDDPRLANRAMAEEHERLVRAFPPR</sequence>